<protein>
    <submittedName>
        <fullName evidence="2">Uncharacterized protein</fullName>
    </submittedName>
</protein>
<reference evidence="2" key="1">
    <citation type="journal article" date="2020" name="Nature">
        <title>Giant virus diversity and host interactions through global metagenomics.</title>
        <authorList>
            <person name="Schulz F."/>
            <person name="Roux S."/>
            <person name="Paez-Espino D."/>
            <person name="Jungbluth S."/>
            <person name="Walsh D.A."/>
            <person name="Denef V.J."/>
            <person name="McMahon K.D."/>
            <person name="Konstantinidis K.T."/>
            <person name="Eloe-Fadrosh E.A."/>
            <person name="Kyrpides N.C."/>
            <person name="Woyke T."/>
        </authorList>
    </citation>
    <scope>NUCLEOTIDE SEQUENCE</scope>
    <source>
        <strain evidence="2">GVMAG-S-ERX556126-94</strain>
    </source>
</reference>
<name>A0A6C0FB93_9ZZZZ</name>
<dbReference type="AlphaFoldDB" id="A0A6C0FB93"/>
<evidence type="ECO:0000256" key="1">
    <source>
        <dbReference type="SAM" id="Phobius"/>
    </source>
</evidence>
<accession>A0A6C0FB93</accession>
<keyword evidence="1" id="KW-0472">Membrane</keyword>
<proteinExistence type="predicted"/>
<organism evidence="2">
    <name type="scientific">viral metagenome</name>
    <dbReference type="NCBI Taxonomy" id="1070528"/>
    <lineage>
        <taxon>unclassified sequences</taxon>
        <taxon>metagenomes</taxon>
        <taxon>organismal metagenomes</taxon>
    </lineage>
</organism>
<evidence type="ECO:0000313" key="2">
    <source>
        <dbReference type="EMBL" id="QHT39117.1"/>
    </source>
</evidence>
<sequence length="67" mass="7526">MEALRKTTVDSKENLLFGENKSNKSNKCSLRIMKCLGIIIFLSGASALSFYMGMKYAIHLEDNSESF</sequence>
<dbReference type="EMBL" id="MN738838">
    <property type="protein sequence ID" value="QHT39117.1"/>
    <property type="molecule type" value="Genomic_DNA"/>
</dbReference>
<keyword evidence="1" id="KW-1133">Transmembrane helix</keyword>
<feature type="transmembrane region" description="Helical" evidence="1">
    <location>
        <begin position="35"/>
        <end position="58"/>
    </location>
</feature>
<keyword evidence="1" id="KW-0812">Transmembrane</keyword>